<name>A0A2R8BXJ0_9RHOB</name>
<accession>A0A2R8BXJ0</accession>
<dbReference type="Proteomes" id="UP000244912">
    <property type="component" value="Unassembled WGS sequence"/>
</dbReference>
<proteinExistence type="predicted"/>
<organism evidence="1 2">
    <name type="scientific">Palleronia abyssalis</name>
    <dbReference type="NCBI Taxonomy" id="1501240"/>
    <lineage>
        <taxon>Bacteria</taxon>
        <taxon>Pseudomonadati</taxon>
        <taxon>Pseudomonadota</taxon>
        <taxon>Alphaproteobacteria</taxon>
        <taxon>Rhodobacterales</taxon>
        <taxon>Roseobacteraceae</taxon>
        <taxon>Palleronia</taxon>
    </lineage>
</organism>
<evidence type="ECO:0000313" key="1">
    <source>
        <dbReference type="EMBL" id="SPJ24843.1"/>
    </source>
</evidence>
<protein>
    <submittedName>
        <fullName evidence="1">Uncharacterized protein</fullName>
    </submittedName>
</protein>
<keyword evidence="2" id="KW-1185">Reference proteome</keyword>
<evidence type="ECO:0000313" key="2">
    <source>
        <dbReference type="Proteomes" id="UP000244912"/>
    </source>
</evidence>
<dbReference type="AlphaFoldDB" id="A0A2R8BXJ0"/>
<sequence>MRPDFLEPRWRADQSSGPAYRIVWANRSIPVQSLTVNGLAIASDTTTSIPGVVRLYRGDEHVATGLIVSGVVEGDLHHFHFKRITLSGFAPPRDYAPDGVVPPADPLPARIRAGM</sequence>
<gene>
    <name evidence="1" type="ORF">PAA8504_02683</name>
</gene>
<reference evidence="1 2" key="1">
    <citation type="submission" date="2018-03" db="EMBL/GenBank/DDBJ databases">
        <authorList>
            <person name="Keele B.F."/>
        </authorList>
    </citation>
    <scope>NUCLEOTIDE SEQUENCE [LARGE SCALE GENOMIC DNA]</scope>
    <source>
        <strain evidence="1 2">CECT 8504</strain>
    </source>
</reference>
<dbReference type="EMBL" id="ONZF01000005">
    <property type="protein sequence ID" value="SPJ24843.1"/>
    <property type="molecule type" value="Genomic_DNA"/>
</dbReference>